<dbReference type="AlphaFoldDB" id="A0A1N6N3Q1"/>
<sequence length="245" mass="26908">MSFMTISAHGLLQDPDSVRIERVLQARVDRLLAALERVMPEGIRFSDWARFEDNAIHIDLQVDGPVNQHPLVLAESLATGAHRVHDRYFAAFRREQALEPLEGDSNWLAVNAAVHAIEAIGGEVRIHAGKPHERRLAAIDPDFLRLADTWNEGIHVDNALLVGLTVLPSPTKDGLHSIIILVANCTDAFVAVVSDQLLADLQPGRTRVCFQYLQAPDGSREVVPQTLMMRPAINEAILAVCGDSA</sequence>
<dbReference type="RefSeq" id="WP_076584496.1">
    <property type="nucleotide sequence ID" value="NZ_FTLW01000001.1"/>
</dbReference>
<accession>A0A1N6N3Q1</accession>
<reference evidence="2" key="1">
    <citation type="submission" date="2017-01" db="EMBL/GenBank/DDBJ databases">
        <authorList>
            <person name="Varghese N."/>
            <person name="Submissions S."/>
        </authorList>
    </citation>
    <scope>NUCLEOTIDE SEQUENCE [LARGE SCALE GENOMIC DNA]</scope>
    <source>
        <strain evidence="2">UM1</strain>
    </source>
</reference>
<keyword evidence="2" id="KW-1185">Reference proteome</keyword>
<evidence type="ECO:0000313" key="1">
    <source>
        <dbReference type="EMBL" id="SIP86682.1"/>
    </source>
</evidence>
<proteinExistence type="predicted"/>
<dbReference type="STRING" id="1604334.SAMN05421546_0066"/>
<evidence type="ECO:0000313" key="2">
    <source>
        <dbReference type="Proteomes" id="UP000241788"/>
    </source>
</evidence>
<dbReference type="Proteomes" id="UP000241788">
    <property type="component" value="Unassembled WGS sequence"/>
</dbReference>
<organism evidence="1 2">
    <name type="scientific">Solilutibacter tolerans</name>
    <dbReference type="NCBI Taxonomy" id="1604334"/>
    <lineage>
        <taxon>Bacteria</taxon>
        <taxon>Pseudomonadati</taxon>
        <taxon>Pseudomonadota</taxon>
        <taxon>Gammaproteobacteria</taxon>
        <taxon>Lysobacterales</taxon>
        <taxon>Lysobacteraceae</taxon>
        <taxon>Solilutibacter</taxon>
    </lineage>
</organism>
<dbReference type="EMBL" id="FTLW01000001">
    <property type="protein sequence ID" value="SIP86682.1"/>
    <property type="molecule type" value="Genomic_DNA"/>
</dbReference>
<protein>
    <submittedName>
        <fullName evidence="1">Uncharacterized protein</fullName>
    </submittedName>
</protein>
<gene>
    <name evidence="1" type="ORF">SAMN05421546_0066</name>
</gene>
<name>A0A1N6N3Q1_9GAMM</name>